<proteinExistence type="predicted"/>
<sequence length="358" mass="40568">MTNVIAQLASVKLPTGLLDQVDINEVYERFRTTFNRLDDLKKARDRHEQRGFLGRLFNGSELKSAQLDAQEVQAEFSKTLAQLMMITTLQSQQLVDQQQLLHRQQEDLKSKARSLAEHNARLEQHQAEIKEQSTEVKRLVEGLLTVNGLTEEHAEQLIQVAEDVFNTKQSMLEQVDQQRSEIENALAQTNERLSANLQALRAEGQARHGELQTRLDTHQQLSDRKQQQIQQEWAERHQAMQHAASTLRTSVDQRLAQAETHTTQRLDKETGHRTEGAAALNAALNSLQAQHVESEIRHRHQLRRLKLALGVITLCAAGLFTYGHQRLNAMNAAQPMSTTPSHQPSHSQTPAPFEGSRP</sequence>
<dbReference type="RefSeq" id="WP_129529521.1">
    <property type="nucleotide sequence ID" value="NZ_UFQB01000022.1"/>
</dbReference>
<organism evidence="3 4">
    <name type="scientific">Achromobacter agilis</name>
    <dbReference type="NCBI Taxonomy" id="1353888"/>
    <lineage>
        <taxon>Bacteria</taxon>
        <taxon>Pseudomonadati</taxon>
        <taxon>Pseudomonadota</taxon>
        <taxon>Betaproteobacteria</taxon>
        <taxon>Burkholderiales</taxon>
        <taxon>Alcaligenaceae</taxon>
        <taxon>Achromobacter</taxon>
    </lineage>
</organism>
<evidence type="ECO:0000313" key="4">
    <source>
        <dbReference type="Proteomes" id="UP000289184"/>
    </source>
</evidence>
<feature type="coiled-coil region" evidence="1">
    <location>
        <begin position="168"/>
        <end position="203"/>
    </location>
</feature>
<keyword evidence="4" id="KW-1185">Reference proteome</keyword>
<dbReference type="OrthoDB" id="9157065at2"/>
<protein>
    <submittedName>
        <fullName evidence="3">Uncharacterized protein</fullName>
    </submittedName>
</protein>
<feature type="coiled-coil region" evidence="1">
    <location>
        <begin position="105"/>
        <end position="142"/>
    </location>
</feature>
<feature type="region of interest" description="Disordered" evidence="2">
    <location>
        <begin position="334"/>
        <end position="358"/>
    </location>
</feature>
<accession>A0A446CQE0</accession>
<feature type="compositionally biased region" description="Polar residues" evidence="2">
    <location>
        <begin position="334"/>
        <end position="350"/>
    </location>
</feature>
<keyword evidence="1" id="KW-0175">Coiled coil</keyword>
<dbReference type="AlphaFoldDB" id="A0A446CQE0"/>
<dbReference type="EMBL" id="UFQB01000022">
    <property type="protein sequence ID" value="SSW69991.1"/>
    <property type="molecule type" value="Genomic_DNA"/>
</dbReference>
<evidence type="ECO:0000313" key="3">
    <source>
        <dbReference type="EMBL" id="SSW69991.1"/>
    </source>
</evidence>
<name>A0A446CQE0_9BURK</name>
<evidence type="ECO:0000256" key="1">
    <source>
        <dbReference type="SAM" id="Coils"/>
    </source>
</evidence>
<dbReference type="Proteomes" id="UP000289184">
    <property type="component" value="Unassembled WGS sequence"/>
</dbReference>
<evidence type="ECO:0000256" key="2">
    <source>
        <dbReference type="SAM" id="MobiDB-lite"/>
    </source>
</evidence>
<gene>
    <name evidence="3" type="ORF">AGI3411_04441</name>
</gene>
<reference evidence="3 4" key="1">
    <citation type="submission" date="2018-07" db="EMBL/GenBank/DDBJ databases">
        <authorList>
            <person name="Peeters C."/>
        </authorList>
    </citation>
    <scope>NUCLEOTIDE SEQUENCE [LARGE SCALE GENOMIC DNA]</scope>
    <source>
        <strain evidence="3 4">LMG 3411</strain>
    </source>
</reference>